<dbReference type="HOGENOM" id="CLU_2320052_0_0_1"/>
<dbReference type="EMBL" id="FQ790286">
    <property type="protein sequence ID" value="CCD47178.1"/>
    <property type="molecule type" value="Genomic_DNA"/>
</dbReference>
<dbReference type="InParanoid" id="G2Y3D8"/>
<dbReference type="AlphaFoldDB" id="G2Y3D8"/>
<organism evidence="1 2">
    <name type="scientific">Botryotinia fuckeliana (strain T4)</name>
    <name type="common">Noble rot fungus</name>
    <name type="synonym">Botrytis cinerea</name>
    <dbReference type="NCBI Taxonomy" id="999810"/>
    <lineage>
        <taxon>Eukaryota</taxon>
        <taxon>Fungi</taxon>
        <taxon>Dikarya</taxon>
        <taxon>Ascomycota</taxon>
        <taxon>Pezizomycotina</taxon>
        <taxon>Leotiomycetes</taxon>
        <taxon>Helotiales</taxon>
        <taxon>Sclerotiniaceae</taxon>
        <taxon>Botrytis</taxon>
    </lineage>
</organism>
<evidence type="ECO:0000313" key="2">
    <source>
        <dbReference type="Proteomes" id="UP000008177"/>
    </source>
</evidence>
<protein>
    <submittedName>
        <fullName evidence="1">Uncharacterized protein</fullName>
    </submittedName>
</protein>
<name>G2Y3D8_BOTF4</name>
<sequence>MLAQSHFILPAVTIHYPIRPCSGQNHFATTEQSSCPVILSAYFLNSLHCVECVKTEIRQPTYSQLRNSILHPGFTSNDPRERQYNATNLAVPEIERFWY</sequence>
<gene>
    <name evidence="1" type="ORF">BofuT4_P003370.1</name>
</gene>
<reference evidence="2" key="1">
    <citation type="journal article" date="2011" name="PLoS Genet.">
        <title>Genomic analysis of the necrotrophic fungal pathogens Sclerotinia sclerotiorum and Botrytis cinerea.</title>
        <authorList>
            <person name="Amselem J."/>
            <person name="Cuomo C.A."/>
            <person name="van Kan J.A."/>
            <person name="Viaud M."/>
            <person name="Benito E.P."/>
            <person name="Couloux A."/>
            <person name="Coutinho P.M."/>
            <person name="de Vries R.P."/>
            <person name="Dyer P.S."/>
            <person name="Fillinger S."/>
            <person name="Fournier E."/>
            <person name="Gout L."/>
            <person name="Hahn M."/>
            <person name="Kohn L."/>
            <person name="Lapalu N."/>
            <person name="Plummer K.M."/>
            <person name="Pradier J.M."/>
            <person name="Quevillon E."/>
            <person name="Sharon A."/>
            <person name="Simon A."/>
            <person name="ten Have A."/>
            <person name="Tudzynski B."/>
            <person name="Tudzynski P."/>
            <person name="Wincker P."/>
            <person name="Andrew M."/>
            <person name="Anthouard V."/>
            <person name="Beever R.E."/>
            <person name="Beffa R."/>
            <person name="Benoit I."/>
            <person name="Bouzid O."/>
            <person name="Brault B."/>
            <person name="Chen Z."/>
            <person name="Choquer M."/>
            <person name="Collemare J."/>
            <person name="Cotton P."/>
            <person name="Danchin E.G."/>
            <person name="Da Silva C."/>
            <person name="Gautier A."/>
            <person name="Giraud C."/>
            <person name="Giraud T."/>
            <person name="Gonzalez C."/>
            <person name="Grossetete S."/>
            <person name="Guldener U."/>
            <person name="Henrissat B."/>
            <person name="Howlett B.J."/>
            <person name="Kodira C."/>
            <person name="Kretschmer M."/>
            <person name="Lappartient A."/>
            <person name="Leroch M."/>
            <person name="Levis C."/>
            <person name="Mauceli E."/>
            <person name="Neuveglise C."/>
            <person name="Oeser B."/>
            <person name="Pearson M."/>
            <person name="Poulain J."/>
            <person name="Poussereau N."/>
            <person name="Quesneville H."/>
            <person name="Rascle C."/>
            <person name="Schumacher J."/>
            <person name="Segurens B."/>
            <person name="Sexton A."/>
            <person name="Silva E."/>
            <person name="Sirven C."/>
            <person name="Soanes D.M."/>
            <person name="Talbot N.J."/>
            <person name="Templeton M."/>
            <person name="Yandava C."/>
            <person name="Yarden O."/>
            <person name="Zeng Q."/>
            <person name="Rollins J.A."/>
            <person name="Lebrun M.H."/>
            <person name="Dickman M."/>
        </authorList>
    </citation>
    <scope>NUCLEOTIDE SEQUENCE [LARGE SCALE GENOMIC DNA]</scope>
    <source>
        <strain evidence="2">T4</strain>
    </source>
</reference>
<proteinExistence type="predicted"/>
<accession>G2Y3D8</accession>
<dbReference type="Proteomes" id="UP000008177">
    <property type="component" value="Unplaced contigs"/>
</dbReference>
<evidence type="ECO:0000313" key="1">
    <source>
        <dbReference type="EMBL" id="CCD47178.1"/>
    </source>
</evidence>